<dbReference type="PANTHER" id="PTHR11360">
    <property type="entry name" value="MONOCARBOXYLATE TRANSPORTER"/>
    <property type="match status" value="1"/>
</dbReference>
<feature type="transmembrane region" description="Helical" evidence="4">
    <location>
        <begin position="146"/>
        <end position="171"/>
    </location>
</feature>
<dbReference type="InterPro" id="IPR036259">
    <property type="entry name" value="MFS_trans_sf"/>
</dbReference>
<dbReference type="Proteomes" id="UP000008850">
    <property type="component" value="Chromosome"/>
</dbReference>
<reference evidence="6 7" key="1">
    <citation type="journal article" date="2012" name="J. Bacteriol.">
        <title>Complete genome sequence of Pelagibacterium halotolerans B2T.</title>
        <authorList>
            <person name="Huo Y.Y."/>
            <person name="Cheng H."/>
            <person name="Han X.F."/>
            <person name="Jiang X.W."/>
            <person name="Sun C."/>
            <person name="Zhang X.Q."/>
            <person name="Zhu X.F."/>
            <person name="Liu Y.F."/>
            <person name="Li P.F."/>
            <person name="Ni P.X."/>
            <person name="Wu M."/>
        </authorList>
    </citation>
    <scope>NUCLEOTIDE SEQUENCE [LARGE SCALE GENOMIC DNA]</scope>
    <source>
        <strain evidence="7">DSM 22347 / JCM 15775 / CGMCC 1.7692 / B2</strain>
    </source>
</reference>
<dbReference type="Gene3D" id="1.20.1250.20">
    <property type="entry name" value="MFS general substrate transporter like domains"/>
    <property type="match status" value="1"/>
</dbReference>
<proteinExistence type="predicted"/>
<dbReference type="KEGG" id="phl:KKY_679"/>
<feature type="domain" description="Major facilitator superfamily (MFS) profile" evidence="5">
    <location>
        <begin position="20"/>
        <end position="416"/>
    </location>
</feature>
<dbReference type="InterPro" id="IPR020846">
    <property type="entry name" value="MFS_dom"/>
</dbReference>
<evidence type="ECO:0000256" key="2">
    <source>
        <dbReference type="ARBA" id="ARBA00022989"/>
    </source>
</evidence>
<feature type="transmembrane region" description="Helical" evidence="4">
    <location>
        <begin position="268"/>
        <end position="292"/>
    </location>
</feature>
<evidence type="ECO:0000313" key="7">
    <source>
        <dbReference type="Proteomes" id="UP000008850"/>
    </source>
</evidence>
<dbReference type="Pfam" id="PF07690">
    <property type="entry name" value="MFS_1"/>
    <property type="match status" value="1"/>
</dbReference>
<feature type="transmembrane region" description="Helical" evidence="4">
    <location>
        <begin position="322"/>
        <end position="347"/>
    </location>
</feature>
<name>G4RD92_PELHB</name>
<dbReference type="EMBL" id="CP003075">
    <property type="protein sequence ID" value="AEQ50718.1"/>
    <property type="molecule type" value="Genomic_DNA"/>
</dbReference>
<feature type="transmembrane region" description="Helical" evidence="4">
    <location>
        <begin position="177"/>
        <end position="196"/>
    </location>
</feature>
<feature type="transmembrane region" description="Helical" evidence="4">
    <location>
        <begin position="20"/>
        <end position="46"/>
    </location>
</feature>
<feature type="transmembrane region" description="Helical" evidence="4">
    <location>
        <begin position="235"/>
        <end position="256"/>
    </location>
</feature>
<feature type="transmembrane region" description="Helical" evidence="4">
    <location>
        <begin position="91"/>
        <end position="118"/>
    </location>
</feature>
<dbReference type="PANTHER" id="PTHR11360:SF308">
    <property type="entry name" value="BLL3089 PROTEIN"/>
    <property type="match status" value="1"/>
</dbReference>
<dbReference type="AlphaFoldDB" id="G4RD92"/>
<dbReference type="STRING" id="1082931.KKY_679"/>
<sequence>MSLTSPSPPLRELTGRQRRWIGGGYLSMFSSLAGQTVFIALFGAAIRAEFALSSGQYGLIYTVATLCSAVLLVWAGGLADRLPASWLGAGSALGVALMCVLISIAPNFAVLGIALFGLRFFGQGMLTHSAATALGRWFNRFRGRALAIAQLGLNTGEAVLPVAVAFGIAAIGWRNVWLVAAAVLILVLAPAIAYAFSNPPDGKRARAAGEENPDPGEAHATGEQWTRRAVLSDPLFWPVLIGLLAMPAISTAIFFHQSVLVAEKGWGLLTFAAFFPVMSVASVISSIAGGWLVDRFGAYRLLPLLLVPASLAYMVIATTSAFWAIPAFFLLSGFTNGANGTVMNAMWAELYGTRHLGAVRAIATSAMVLSSAVGPGIVGFFVDAGVSIGQQAPFFSAYCLGASAVFFALRAQLGHRRASFLTRTDPV</sequence>
<feature type="transmembrane region" description="Helical" evidence="4">
    <location>
        <begin position="359"/>
        <end position="382"/>
    </location>
</feature>
<keyword evidence="2 4" id="KW-1133">Transmembrane helix</keyword>
<dbReference type="SUPFAM" id="SSF103473">
    <property type="entry name" value="MFS general substrate transporter"/>
    <property type="match status" value="1"/>
</dbReference>
<accession>G4RD92</accession>
<keyword evidence="3 4" id="KW-0472">Membrane</keyword>
<evidence type="ECO:0000313" key="6">
    <source>
        <dbReference type="EMBL" id="AEQ50718.1"/>
    </source>
</evidence>
<dbReference type="PATRIC" id="fig|1082931.4.peg.674"/>
<dbReference type="InterPro" id="IPR050327">
    <property type="entry name" value="Proton-linked_MCT"/>
</dbReference>
<feature type="transmembrane region" description="Helical" evidence="4">
    <location>
        <begin position="394"/>
        <end position="413"/>
    </location>
</feature>
<keyword evidence="1 4" id="KW-0812">Transmembrane</keyword>
<dbReference type="InterPro" id="IPR011701">
    <property type="entry name" value="MFS"/>
</dbReference>
<keyword evidence="7" id="KW-1185">Reference proteome</keyword>
<dbReference type="RefSeq" id="WP_014129867.1">
    <property type="nucleotide sequence ID" value="NC_016078.1"/>
</dbReference>
<gene>
    <name evidence="6" type="ordered locus">KKY_679</name>
</gene>
<protein>
    <submittedName>
        <fullName evidence="6">Permeases of the major facilitator superfamily</fullName>
    </submittedName>
</protein>
<dbReference type="HOGENOM" id="CLU_001265_59_9_5"/>
<dbReference type="GO" id="GO:0022857">
    <property type="term" value="F:transmembrane transporter activity"/>
    <property type="evidence" value="ECO:0007669"/>
    <property type="project" value="InterPro"/>
</dbReference>
<organism evidence="6 7">
    <name type="scientific">Pelagibacterium halotolerans (strain DSM 22347 / JCM 15775 / CGMCC 1.7692 / B2)</name>
    <dbReference type="NCBI Taxonomy" id="1082931"/>
    <lineage>
        <taxon>Bacteria</taxon>
        <taxon>Pseudomonadati</taxon>
        <taxon>Pseudomonadota</taxon>
        <taxon>Alphaproteobacteria</taxon>
        <taxon>Hyphomicrobiales</taxon>
        <taxon>Devosiaceae</taxon>
        <taxon>Pelagibacterium</taxon>
    </lineage>
</organism>
<dbReference type="PROSITE" id="PS50850">
    <property type="entry name" value="MFS"/>
    <property type="match status" value="1"/>
</dbReference>
<evidence type="ECO:0000256" key="4">
    <source>
        <dbReference type="SAM" id="Phobius"/>
    </source>
</evidence>
<evidence type="ECO:0000256" key="1">
    <source>
        <dbReference type="ARBA" id="ARBA00022692"/>
    </source>
</evidence>
<dbReference type="eggNOG" id="COG2271">
    <property type="taxonomic scope" value="Bacteria"/>
</dbReference>
<evidence type="ECO:0000259" key="5">
    <source>
        <dbReference type="PROSITE" id="PS50850"/>
    </source>
</evidence>
<feature type="transmembrane region" description="Helical" evidence="4">
    <location>
        <begin position="58"/>
        <end position="79"/>
    </location>
</feature>
<feature type="transmembrane region" description="Helical" evidence="4">
    <location>
        <begin position="299"/>
        <end position="316"/>
    </location>
</feature>
<evidence type="ECO:0000256" key="3">
    <source>
        <dbReference type="ARBA" id="ARBA00023136"/>
    </source>
</evidence>